<evidence type="ECO:0000256" key="1">
    <source>
        <dbReference type="SAM" id="SignalP"/>
    </source>
</evidence>
<dbReference type="InterPro" id="IPR027272">
    <property type="entry name" value="Piezo"/>
</dbReference>
<keyword evidence="1" id="KW-0732">Signal</keyword>
<accession>A0A1I8FF96</accession>
<name>A0A1I8FF96_9PLAT</name>
<keyword evidence="2" id="KW-1185">Reference proteome</keyword>
<evidence type="ECO:0000313" key="3">
    <source>
        <dbReference type="WBParaSite" id="maker-unitig_31621-snap-gene-0.1-mRNA-1"/>
    </source>
</evidence>
<dbReference type="WBParaSite" id="maker-unitig_31621-snap-gene-0.1-mRNA-1">
    <property type="protein sequence ID" value="maker-unitig_31621-snap-gene-0.1-mRNA-1"/>
    <property type="gene ID" value="maker-unitig_31621-snap-gene-0.1"/>
</dbReference>
<dbReference type="GO" id="GO:0016020">
    <property type="term" value="C:membrane"/>
    <property type="evidence" value="ECO:0007669"/>
    <property type="project" value="InterPro"/>
</dbReference>
<proteinExistence type="predicted"/>
<organism evidence="2 3">
    <name type="scientific">Macrostomum lignano</name>
    <dbReference type="NCBI Taxonomy" id="282301"/>
    <lineage>
        <taxon>Eukaryota</taxon>
        <taxon>Metazoa</taxon>
        <taxon>Spiralia</taxon>
        <taxon>Lophotrochozoa</taxon>
        <taxon>Platyhelminthes</taxon>
        <taxon>Rhabditophora</taxon>
        <taxon>Macrostomorpha</taxon>
        <taxon>Macrostomida</taxon>
        <taxon>Macrostomidae</taxon>
        <taxon>Macrostomum</taxon>
    </lineage>
</organism>
<evidence type="ECO:0000313" key="2">
    <source>
        <dbReference type="Proteomes" id="UP000095280"/>
    </source>
</evidence>
<dbReference type="GO" id="GO:0008381">
    <property type="term" value="F:mechanosensitive monoatomic ion channel activity"/>
    <property type="evidence" value="ECO:0007669"/>
    <property type="project" value="InterPro"/>
</dbReference>
<protein>
    <submittedName>
        <fullName evidence="3">Vesicle transport protein</fullName>
    </submittedName>
</protein>
<feature type="signal peptide" evidence="1">
    <location>
        <begin position="1"/>
        <end position="18"/>
    </location>
</feature>
<feature type="chain" id="PRO_5009318658" evidence="1">
    <location>
        <begin position="19"/>
        <end position="393"/>
    </location>
</feature>
<sequence>PRWSQLLWRLLELHSHRAIGLLIVCMASRPLANTGNTDMILPDPPSAATYLPTQLSDNLLYFGLFVSPDPAQFAPAQHLIRRYCRHRRKQSSTGVAGAQEDDPTPASAHLVFPAFTFRAFEQFYTSRMAAAVVTSGGGDCLVVPPAQAAEQQRGLPAQLWPPRPVQFIANFGCYKLGLELSYFALVVCACLRVDALSCLYLGLLLVFGFLSRPATGRFWPLLHLLLGLASCLACGLPPFLCLRYPWFTPANCGLFTDNLRQWLFLPAYNVPPRAEKLIAGLFRLGSRHLPKSRISAGNRRQVAELAASLGDTCMGSNNPHQQRNCLASYSRLVFCWLFWACSLLLLVLGFLSFNAYFSFLYILVAFYLLCNGHRFLLAETAPPNPSMESGAVA</sequence>
<dbReference type="Proteomes" id="UP000095280">
    <property type="component" value="Unplaced"/>
</dbReference>
<dbReference type="PANTHER" id="PTHR47049">
    <property type="entry name" value="PIEZO-TYPE MECHANOSENSITIVE ION CHANNEL HOMOLOG"/>
    <property type="match status" value="1"/>
</dbReference>
<dbReference type="PANTHER" id="PTHR47049:SF2">
    <property type="entry name" value="PIEZO-TYPE MECHANOSENSITIVE ION CHANNEL HOMOLOG"/>
    <property type="match status" value="1"/>
</dbReference>
<reference evidence="3" key="1">
    <citation type="submission" date="2016-11" db="UniProtKB">
        <authorList>
            <consortium name="WormBaseParasite"/>
        </authorList>
    </citation>
    <scope>IDENTIFICATION</scope>
</reference>
<dbReference type="AlphaFoldDB" id="A0A1I8FF96"/>